<dbReference type="AlphaFoldDB" id="A0A0F9J7R7"/>
<keyword evidence="1" id="KW-1133">Transmembrane helix</keyword>
<dbReference type="Gene3D" id="3.40.630.30">
    <property type="match status" value="1"/>
</dbReference>
<accession>A0A0F9J7R7</accession>
<evidence type="ECO:0000313" key="3">
    <source>
        <dbReference type="EMBL" id="KKM65799.1"/>
    </source>
</evidence>
<dbReference type="CDD" id="cd04301">
    <property type="entry name" value="NAT_SF"/>
    <property type="match status" value="1"/>
</dbReference>
<dbReference type="InterPro" id="IPR016181">
    <property type="entry name" value="Acyl_CoA_acyltransferase"/>
</dbReference>
<organism evidence="3">
    <name type="scientific">marine sediment metagenome</name>
    <dbReference type="NCBI Taxonomy" id="412755"/>
    <lineage>
        <taxon>unclassified sequences</taxon>
        <taxon>metagenomes</taxon>
        <taxon>ecological metagenomes</taxon>
    </lineage>
</organism>
<keyword evidence="1" id="KW-0472">Membrane</keyword>
<comment type="caution">
    <text evidence="3">The sequence shown here is derived from an EMBL/GenBank/DDBJ whole genome shotgun (WGS) entry which is preliminary data.</text>
</comment>
<dbReference type="Pfam" id="PF00583">
    <property type="entry name" value="Acetyltransf_1"/>
    <property type="match status" value="1"/>
</dbReference>
<gene>
    <name evidence="3" type="ORF">LCGC14_1487630</name>
</gene>
<feature type="domain" description="N-acetyltransferase" evidence="2">
    <location>
        <begin position="246"/>
        <end position="392"/>
    </location>
</feature>
<evidence type="ECO:0000256" key="1">
    <source>
        <dbReference type="SAM" id="Phobius"/>
    </source>
</evidence>
<reference evidence="3" key="1">
    <citation type="journal article" date="2015" name="Nature">
        <title>Complex archaea that bridge the gap between prokaryotes and eukaryotes.</title>
        <authorList>
            <person name="Spang A."/>
            <person name="Saw J.H."/>
            <person name="Jorgensen S.L."/>
            <person name="Zaremba-Niedzwiedzka K."/>
            <person name="Martijn J."/>
            <person name="Lind A.E."/>
            <person name="van Eijk R."/>
            <person name="Schleper C."/>
            <person name="Guy L."/>
            <person name="Ettema T.J."/>
        </authorList>
    </citation>
    <scope>NUCLEOTIDE SEQUENCE</scope>
</reference>
<dbReference type="EMBL" id="LAZR01010657">
    <property type="protein sequence ID" value="KKM65799.1"/>
    <property type="molecule type" value="Genomic_DNA"/>
</dbReference>
<dbReference type="SUPFAM" id="SSF55729">
    <property type="entry name" value="Acyl-CoA N-acyltransferases (Nat)"/>
    <property type="match status" value="1"/>
</dbReference>
<name>A0A0F9J7R7_9ZZZZ</name>
<sequence>MNINEILKNLDVWSNAIPILGFIITIIIFRVSQKKKKEIYKKLANREVYLKLELASIDLFRFEATNVEIIRPIWQANIEMPKKGTAEYLVIMNYVCQILNLFELAIKFRQSKDKILPPDLFSSWVAWFHSLATAPGFQYIWDDIHLHYIIDLRNIMYGGIRISKENSNPKIVEEKFYEYVSFALKCKIIKHWTSENEHKIYNNFRKSEKKELTSKSQYKIDSTIEINWIRDTTEIEEYVDFFIKNTTENYISHGEIQFGRATSANEWSKNLKSKLISDFNTVVENEKRGNLISAHTQDNILVGLILLEYFDSPNGVYATLADIVVADAYRKNGIGNQMVNWVFKEVEKKNITNLYAESNINNISAHNFLTKHGFNTISKVLKKDLKVKKTAENRVDGSAIK</sequence>
<feature type="transmembrane region" description="Helical" evidence="1">
    <location>
        <begin position="12"/>
        <end position="32"/>
    </location>
</feature>
<proteinExistence type="predicted"/>
<dbReference type="InterPro" id="IPR000182">
    <property type="entry name" value="GNAT_dom"/>
</dbReference>
<dbReference type="PROSITE" id="PS51186">
    <property type="entry name" value="GNAT"/>
    <property type="match status" value="1"/>
</dbReference>
<dbReference type="GO" id="GO:0016747">
    <property type="term" value="F:acyltransferase activity, transferring groups other than amino-acyl groups"/>
    <property type="evidence" value="ECO:0007669"/>
    <property type="project" value="InterPro"/>
</dbReference>
<protein>
    <recommendedName>
        <fullName evidence="2">N-acetyltransferase domain-containing protein</fullName>
    </recommendedName>
</protein>
<evidence type="ECO:0000259" key="2">
    <source>
        <dbReference type="PROSITE" id="PS51186"/>
    </source>
</evidence>
<keyword evidence="1" id="KW-0812">Transmembrane</keyword>